<dbReference type="InterPro" id="IPR008949">
    <property type="entry name" value="Isoprenoid_synthase_dom_sf"/>
</dbReference>
<reference evidence="1 2" key="1">
    <citation type="journal article" date="2019" name="Int. J. Syst. Evol. Microbiol.">
        <title>The Global Catalogue of Microorganisms (GCM) 10K type strain sequencing project: providing services to taxonomists for standard genome sequencing and annotation.</title>
        <authorList>
            <consortium name="The Broad Institute Genomics Platform"/>
            <consortium name="The Broad Institute Genome Sequencing Center for Infectious Disease"/>
            <person name="Wu L."/>
            <person name="Ma J."/>
        </authorList>
    </citation>
    <scope>NUCLEOTIDE SEQUENCE [LARGE SCALE GENOMIC DNA]</scope>
    <source>
        <strain evidence="1 2">JCM 13850</strain>
    </source>
</reference>
<evidence type="ECO:0000313" key="1">
    <source>
        <dbReference type="EMBL" id="GAA2147177.1"/>
    </source>
</evidence>
<comment type="caution">
    <text evidence="1">The sequence shown here is derived from an EMBL/GenBank/DDBJ whole genome shotgun (WGS) entry which is preliminary data.</text>
</comment>
<dbReference type="Proteomes" id="UP001501020">
    <property type="component" value="Unassembled WGS sequence"/>
</dbReference>
<sequence length="320" mass="33841">MDDAAGDLADPPHPSPTPALLSGTICAVAGQAQRQMRAWAAARPALYDSKAFDPALFSTLALAAAFSGPGSTADDLATANKVCLWCFGLDWLIDYAASSRAEVAALVRGCAAVADGAGAGAGAGAAEASAVAGVEPEGSAEGELARFLAEIRGELEAEPAFPALRDVWRDEFQRMLDAMALEWDWKTAREKGGTGPTFEDYLANADNLGFAFVFVSHWIASGGGGDVVAVREAGWAVQRVIRLLNDLGTYERDLKWGDLNGLLLDLPRGGVEARIVELTAEARFLIARARDGAPDLADYMERQMDFCAGFYGVTDFWGSV</sequence>
<dbReference type="EMBL" id="BAAAMR010000045">
    <property type="protein sequence ID" value="GAA2147177.1"/>
    <property type="molecule type" value="Genomic_DNA"/>
</dbReference>
<dbReference type="RefSeq" id="WP_344271367.1">
    <property type="nucleotide sequence ID" value="NZ_BAAAMR010000045.1"/>
</dbReference>
<proteinExistence type="predicted"/>
<dbReference type="SUPFAM" id="SSF48576">
    <property type="entry name" value="Terpenoid synthases"/>
    <property type="match status" value="1"/>
</dbReference>
<evidence type="ECO:0000313" key="2">
    <source>
        <dbReference type="Proteomes" id="UP001501020"/>
    </source>
</evidence>
<evidence type="ECO:0008006" key="3">
    <source>
        <dbReference type="Google" id="ProtNLM"/>
    </source>
</evidence>
<organism evidence="1 2">
    <name type="scientific">Actinomadura napierensis</name>
    <dbReference type="NCBI Taxonomy" id="267854"/>
    <lineage>
        <taxon>Bacteria</taxon>
        <taxon>Bacillati</taxon>
        <taxon>Actinomycetota</taxon>
        <taxon>Actinomycetes</taxon>
        <taxon>Streptosporangiales</taxon>
        <taxon>Thermomonosporaceae</taxon>
        <taxon>Actinomadura</taxon>
    </lineage>
</organism>
<protein>
    <recommendedName>
        <fullName evidence="3">Terpene synthase</fullName>
    </recommendedName>
</protein>
<dbReference type="Pfam" id="PF19086">
    <property type="entry name" value="Terpene_syn_C_2"/>
    <property type="match status" value="1"/>
</dbReference>
<gene>
    <name evidence="1" type="ORF">GCM10009727_49140</name>
</gene>
<keyword evidence="2" id="KW-1185">Reference proteome</keyword>
<dbReference type="Gene3D" id="1.10.600.10">
    <property type="entry name" value="Farnesyl Diphosphate Synthase"/>
    <property type="match status" value="1"/>
</dbReference>
<name>A0ABN2ZTC0_9ACTN</name>
<accession>A0ABN2ZTC0</accession>